<dbReference type="SUPFAM" id="SSF55729">
    <property type="entry name" value="Acyl-CoA N-acyltransferases (Nat)"/>
    <property type="match status" value="1"/>
</dbReference>
<comment type="caution">
    <text evidence="2">The sequence shown here is derived from an EMBL/GenBank/DDBJ whole genome shotgun (WGS) entry which is preliminary data.</text>
</comment>
<dbReference type="Proteomes" id="UP001295740">
    <property type="component" value="Unassembled WGS sequence"/>
</dbReference>
<dbReference type="PANTHER" id="PTHR42791:SF17">
    <property type="entry name" value="ACETYLTRANSFERASE, GNAT FAMILY FAMILY (AFU_ORTHOLOGUE AFUA_8G05690)"/>
    <property type="match status" value="1"/>
</dbReference>
<protein>
    <submittedName>
        <fullName evidence="2">Uu.00g075880.m01.CDS01</fullName>
    </submittedName>
</protein>
<sequence>MPFAVLPAQICDVEPVYDVYFAAFKNEPIIEFLFPGGGDRKAHTAGTVQWWNHDRNGYTVKCVDTDTGKIVGMASWDIFWRPGEEGAWPKPDGAVWLEGEQRTKAEGVLVPLWEMHEKLFGKNRHVYLPTMAVDPDCQRRGAGRLLMQWGIDIAEKLGLAIYLESTEAGLPLYSRMGFERLTYVHMIHKAEVAGTEEDVEVPLMVKMPSKAKGMAFEDWAKRGYP</sequence>
<evidence type="ECO:0000313" key="3">
    <source>
        <dbReference type="Proteomes" id="UP001295740"/>
    </source>
</evidence>
<dbReference type="CDD" id="cd04301">
    <property type="entry name" value="NAT_SF"/>
    <property type="match status" value="1"/>
</dbReference>
<dbReference type="Pfam" id="PF00583">
    <property type="entry name" value="Acetyltransf_1"/>
    <property type="match status" value="1"/>
</dbReference>
<feature type="domain" description="N-acetyltransferase" evidence="1">
    <location>
        <begin position="3"/>
        <end position="208"/>
    </location>
</feature>
<proteinExistence type="predicted"/>
<gene>
    <name evidence="2" type="ORF">KHLLAP_LOCUS12431</name>
</gene>
<dbReference type="Gene3D" id="3.40.630.30">
    <property type="match status" value="1"/>
</dbReference>
<dbReference type="EMBL" id="CAUWAG010000018">
    <property type="protein sequence ID" value="CAJ2511963.1"/>
    <property type="molecule type" value="Genomic_DNA"/>
</dbReference>
<accession>A0AAI8VVT3</accession>
<dbReference type="InterPro" id="IPR016181">
    <property type="entry name" value="Acyl_CoA_acyltransferase"/>
</dbReference>
<reference evidence="2" key="1">
    <citation type="submission" date="2023-10" db="EMBL/GenBank/DDBJ databases">
        <authorList>
            <person name="Hackl T."/>
        </authorList>
    </citation>
    <scope>NUCLEOTIDE SEQUENCE</scope>
</reference>
<keyword evidence="3" id="KW-1185">Reference proteome</keyword>
<evidence type="ECO:0000313" key="2">
    <source>
        <dbReference type="EMBL" id="CAJ2511963.1"/>
    </source>
</evidence>
<organism evidence="2 3">
    <name type="scientific">Anthostomella pinea</name>
    <dbReference type="NCBI Taxonomy" id="933095"/>
    <lineage>
        <taxon>Eukaryota</taxon>
        <taxon>Fungi</taxon>
        <taxon>Dikarya</taxon>
        <taxon>Ascomycota</taxon>
        <taxon>Pezizomycotina</taxon>
        <taxon>Sordariomycetes</taxon>
        <taxon>Xylariomycetidae</taxon>
        <taxon>Xylariales</taxon>
        <taxon>Xylariaceae</taxon>
        <taxon>Anthostomella</taxon>
    </lineage>
</organism>
<dbReference type="InterPro" id="IPR052523">
    <property type="entry name" value="Trichothecene_AcTrans"/>
</dbReference>
<evidence type="ECO:0000259" key="1">
    <source>
        <dbReference type="PROSITE" id="PS51186"/>
    </source>
</evidence>
<name>A0AAI8VVT3_9PEZI</name>
<dbReference type="PROSITE" id="PS51186">
    <property type="entry name" value="GNAT"/>
    <property type="match status" value="1"/>
</dbReference>
<dbReference type="AlphaFoldDB" id="A0AAI8VVT3"/>
<dbReference type="GO" id="GO:0016747">
    <property type="term" value="F:acyltransferase activity, transferring groups other than amino-acyl groups"/>
    <property type="evidence" value="ECO:0007669"/>
    <property type="project" value="InterPro"/>
</dbReference>
<dbReference type="PANTHER" id="PTHR42791">
    <property type="entry name" value="GNAT FAMILY ACETYLTRANSFERASE"/>
    <property type="match status" value="1"/>
</dbReference>
<dbReference type="InterPro" id="IPR000182">
    <property type="entry name" value="GNAT_dom"/>
</dbReference>